<reference evidence="1" key="2">
    <citation type="journal article" date="2015" name="Data Brief">
        <title>Shoot transcriptome of the giant reed, Arundo donax.</title>
        <authorList>
            <person name="Barrero R.A."/>
            <person name="Guerrero F.D."/>
            <person name="Moolhuijzen P."/>
            <person name="Goolsby J.A."/>
            <person name="Tidwell J."/>
            <person name="Bellgard S.E."/>
            <person name="Bellgard M.I."/>
        </authorList>
    </citation>
    <scope>NUCLEOTIDE SEQUENCE</scope>
    <source>
        <tissue evidence="1">Shoot tissue taken approximately 20 cm above the soil surface</tissue>
    </source>
</reference>
<dbReference type="GO" id="GO:0006635">
    <property type="term" value="P:fatty acid beta-oxidation"/>
    <property type="evidence" value="ECO:0007669"/>
    <property type="project" value="InterPro"/>
</dbReference>
<accession>A0A0A9HH80</accession>
<dbReference type="InterPro" id="IPR045008">
    <property type="entry name" value="ACX4-like"/>
</dbReference>
<reference evidence="1" key="1">
    <citation type="submission" date="2014-09" db="EMBL/GenBank/DDBJ databases">
        <authorList>
            <person name="Magalhaes I.L.F."/>
            <person name="Oliveira U."/>
            <person name="Santos F.R."/>
            <person name="Vidigal T.H.D.A."/>
            <person name="Brescovit A.D."/>
            <person name="Santos A.J."/>
        </authorList>
    </citation>
    <scope>NUCLEOTIDE SEQUENCE</scope>
    <source>
        <tissue evidence="1">Shoot tissue taken approximately 20 cm above the soil surface</tissue>
    </source>
</reference>
<dbReference type="EMBL" id="GBRH01162742">
    <property type="protein sequence ID" value="JAE35154.1"/>
    <property type="molecule type" value="Transcribed_RNA"/>
</dbReference>
<proteinExistence type="predicted"/>
<name>A0A0A9HH80_ARUDO</name>
<dbReference type="PANTHER" id="PTHR43188:SF1">
    <property type="entry name" value="ACYL-COA DEHYDROGENASE"/>
    <property type="match status" value="1"/>
</dbReference>
<organism evidence="1">
    <name type="scientific">Arundo donax</name>
    <name type="common">Giant reed</name>
    <name type="synonym">Donax arundinaceus</name>
    <dbReference type="NCBI Taxonomy" id="35708"/>
    <lineage>
        <taxon>Eukaryota</taxon>
        <taxon>Viridiplantae</taxon>
        <taxon>Streptophyta</taxon>
        <taxon>Embryophyta</taxon>
        <taxon>Tracheophyta</taxon>
        <taxon>Spermatophyta</taxon>
        <taxon>Magnoliopsida</taxon>
        <taxon>Liliopsida</taxon>
        <taxon>Poales</taxon>
        <taxon>Poaceae</taxon>
        <taxon>PACMAD clade</taxon>
        <taxon>Arundinoideae</taxon>
        <taxon>Arundineae</taxon>
        <taxon>Arundo</taxon>
    </lineage>
</organism>
<dbReference type="GO" id="GO:0003995">
    <property type="term" value="F:acyl-CoA dehydrogenase activity"/>
    <property type="evidence" value="ECO:0007669"/>
    <property type="project" value="InterPro"/>
</dbReference>
<sequence length="77" mass="7927">MGSLGGGVAGGSGGAGGKVGLPALDVARAFPQATPASLFPPAVSDYYQFDDLLTDEEMALRKKVRGIMEKRNGTHYG</sequence>
<dbReference type="AlphaFoldDB" id="A0A0A9HH80"/>
<evidence type="ECO:0000313" key="1">
    <source>
        <dbReference type="EMBL" id="JAE35154.1"/>
    </source>
</evidence>
<dbReference type="PANTHER" id="PTHR43188">
    <property type="entry name" value="ACYL-COENZYME A OXIDASE"/>
    <property type="match status" value="1"/>
</dbReference>
<protein>
    <submittedName>
        <fullName evidence="1">Glutaryl-CoA dehydrogenase</fullName>
    </submittedName>
</protein>
<dbReference type="GO" id="GO:0005777">
    <property type="term" value="C:peroxisome"/>
    <property type="evidence" value="ECO:0007669"/>
    <property type="project" value="TreeGrafter"/>
</dbReference>
<dbReference type="GO" id="GO:0050660">
    <property type="term" value="F:flavin adenine dinucleotide binding"/>
    <property type="evidence" value="ECO:0007669"/>
    <property type="project" value="InterPro"/>
</dbReference>
<dbReference type="Gene3D" id="1.10.540.10">
    <property type="entry name" value="Acyl-CoA dehydrogenase/oxidase, N-terminal domain"/>
    <property type="match status" value="1"/>
</dbReference>
<dbReference type="InterPro" id="IPR037069">
    <property type="entry name" value="AcylCoA_DH/ox_N_sf"/>
</dbReference>